<dbReference type="SUPFAM" id="SSF55961">
    <property type="entry name" value="Bet v1-like"/>
    <property type="match status" value="2"/>
</dbReference>
<dbReference type="RefSeq" id="WP_069779505.1">
    <property type="nucleotide sequence ID" value="NZ_CP017248.1"/>
</dbReference>
<evidence type="ECO:0000313" key="2">
    <source>
        <dbReference type="Proteomes" id="UP000094960"/>
    </source>
</evidence>
<dbReference type="InterPro" id="IPR023393">
    <property type="entry name" value="START-like_dom_sf"/>
</dbReference>
<protein>
    <submittedName>
        <fullName evidence="1">Cyclase</fullName>
    </submittedName>
</protein>
<dbReference type="KEGG" id="spun:BFF78_19285"/>
<dbReference type="Gene3D" id="3.30.530.20">
    <property type="match status" value="2"/>
</dbReference>
<sequence>MDPVDNREHVTEHSITVAASPAAVYGLIADVSAWPLVFGPTVHVEVLKEHGGEQLLKIWATLEGRVAGWTSRRVLDAEAGTVSFRQVVSAPPIAAMGGEWRVLPGEGGGCRVVLLHDFRAVDDDPSAVELISRAVDDNSRAELGALKAAAELGDAQRFAFEDAVEIDGRAEDVFGFLARAELWAERLPHVEAVDLAESEPAVGEVVQHLDMRTLAADGSRHDTSSVRLCFPERRTLVYKQRKTPVALSGHTGRWTVEPLADGADGGPRSRAVSWHAVMLDPDGVRQVYGRDATTADAAQKVRAALSGNSRATLRHARDFAERLRAAARTGA</sequence>
<dbReference type="Pfam" id="PF10604">
    <property type="entry name" value="Polyketide_cyc2"/>
    <property type="match status" value="2"/>
</dbReference>
<proteinExistence type="predicted"/>
<dbReference type="EMBL" id="CP017248">
    <property type="protein sequence ID" value="AOR32920.1"/>
    <property type="molecule type" value="Genomic_DNA"/>
</dbReference>
<keyword evidence="2" id="KW-1185">Reference proteome</keyword>
<dbReference type="InterPro" id="IPR019587">
    <property type="entry name" value="Polyketide_cyclase/dehydratase"/>
</dbReference>
<dbReference type="AlphaFoldDB" id="A0A1D7YBT1"/>
<reference evidence="2" key="1">
    <citation type="submission" date="2016-09" db="EMBL/GenBank/DDBJ databases">
        <title>Streptomyces puniciscabiei strain:TW1S1 Genome sequencing and assembly.</title>
        <authorList>
            <person name="Kim M.-K."/>
            <person name="Kim S.B."/>
        </authorList>
    </citation>
    <scope>NUCLEOTIDE SEQUENCE [LARGE SCALE GENOMIC DNA]</scope>
    <source>
        <strain evidence="2">TW1S1</strain>
    </source>
</reference>
<accession>A0A1D7YBT1</accession>
<dbReference type="CDD" id="cd08861">
    <property type="entry name" value="OtcD1_ARO-CYC_like"/>
    <property type="match status" value="2"/>
</dbReference>
<evidence type="ECO:0000313" key="1">
    <source>
        <dbReference type="EMBL" id="AOR32920.1"/>
    </source>
</evidence>
<name>A0A1D7YBT1_9ACTN</name>
<organism evidence="1 2">
    <name type="scientific">Streptomyces fodineus</name>
    <dbReference type="NCBI Taxonomy" id="1904616"/>
    <lineage>
        <taxon>Bacteria</taxon>
        <taxon>Bacillati</taxon>
        <taxon>Actinomycetota</taxon>
        <taxon>Actinomycetes</taxon>
        <taxon>Kitasatosporales</taxon>
        <taxon>Streptomycetaceae</taxon>
        <taxon>Streptomyces</taxon>
    </lineage>
</organism>
<dbReference type="Proteomes" id="UP000094960">
    <property type="component" value="Chromosome"/>
</dbReference>
<gene>
    <name evidence="1" type="ORF">BFF78_19285</name>
</gene>